<dbReference type="STRING" id="1122155.SAMN02745158_02221"/>
<dbReference type="InterPro" id="IPR038705">
    <property type="entry name" value="YabP_sf"/>
</dbReference>
<organism evidence="1 2">
    <name type="scientific">Lactonifactor longoviformis DSM 17459</name>
    <dbReference type="NCBI Taxonomy" id="1122155"/>
    <lineage>
        <taxon>Bacteria</taxon>
        <taxon>Bacillati</taxon>
        <taxon>Bacillota</taxon>
        <taxon>Clostridia</taxon>
        <taxon>Eubacteriales</taxon>
        <taxon>Clostridiaceae</taxon>
        <taxon>Lactonifactor</taxon>
    </lineage>
</organism>
<dbReference type="Gene3D" id="2.60.40.2000">
    <property type="match status" value="1"/>
</dbReference>
<accession>A0A1M4Y300</accession>
<dbReference type="EMBL" id="FQVI01000010">
    <property type="protein sequence ID" value="SHF00070.1"/>
    <property type="molecule type" value="Genomic_DNA"/>
</dbReference>
<sequence>MDEKQPTMLHGFILKNRQTGNVTGVRDVVSFDMNEILLDTQQGMLTIKGKDLHVTRLNLEKQEVDLEGTIDSLTYTEGGIHGQKAGENLLKRLFK</sequence>
<dbReference type="GO" id="GO:0030435">
    <property type="term" value="P:sporulation resulting in formation of a cellular spore"/>
    <property type="evidence" value="ECO:0007669"/>
    <property type="project" value="InterPro"/>
</dbReference>
<dbReference type="Proteomes" id="UP000184245">
    <property type="component" value="Unassembled WGS sequence"/>
</dbReference>
<name>A0A1M4Y300_9CLOT</name>
<dbReference type="PIRSF" id="PIRSF011576">
    <property type="entry name" value="YabP"/>
    <property type="match status" value="1"/>
</dbReference>
<evidence type="ECO:0000313" key="2">
    <source>
        <dbReference type="Proteomes" id="UP000184245"/>
    </source>
</evidence>
<proteinExistence type="predicted"/>
<dbReference type="NCBIfam" id="TIGR02892">
    <property type="entry name" value="spore_yabP"/>
    <property type="match status" value="1"/>
</dbReference>
<dbReference type="InterPro" id="IPR022476">
    <property type="entry name" value="Spore_YabP/YqfC"/>
</dbReference>
<gene>
    <name evidence="1" type="ORF">SAMN02745158_02221</name>
</gene>
<dbReference type="Pfam" id="PF07873">
    <property type="entry name" value="YabP"/>
    <property type="match status" value="1"/>
</dbReference>
<dbReference type="AlphaFoldDB" id="A0A1M4Y300"/>
<reference evidence="1 2" key="1">
    <citation type="submission" date="2016-11" db="EMBL/GenBank/DDBJ databases">
        <authorList>
            <person name="Jaros S."/>
            <person name="Januszkiewicz K."/>
            <person name="Wedrychowicz H."/>
        </authorList>
    </citation>
    <scope>NUCLEOTIDE SEQUENCE [LARGE SCALE GENOMIC DNA]</scope>
    <source>
        <strain evidence="1 2">DSM 17459</strain>
    </source>
</reference>
<dbReference type="InterPro" id="IPR012504">
    <property type="entry name" value="Spore_YabP"/>
</dbReference>
<protein>
    <submittedName>
        <fullName evidence="1">Sporulation protein YabP</fullName>
    </submittedName>
</protein>
<evidence type="ECO:0000313" key="1">
    <source>
        <dbReference type="EMBL" id="SHF00070.1"/>
    </source>
</evidence>
<keyword evidence="2" id="KW-1185">Reference proteome</keyword>